<dbReference type="EMBL" id="FTOE01000008">
    <property type="protein sequence ID" value="SIS94670.1"/>
    <property type="molecule type" value="Genomic_DNA"/>
</dbReference>
<accession>A0A1N7N8K3</accession>
<dbReference type="OrthoDB" id="6121433at2"/>
<dbReference type="AlphaFoldDB" id="A0A1N7N8K3"/>
<dbReference type="Proteomes" id="UP000185999">
    <property type="component" value="Unassembled WGS sequence"/>
</dbReference>
<gene>
    <name evidence="1" type="ORF">SAMN05421760_108134</name>
</gene>
<evidence type="ECO:0000313" key="1">
    <source>
        <dbReference type="EMBL" id="SIS94670.1"/>
    </source>
</evidence>
<reference evidence="2" key="1">
    <citation type="submission" date="2017-01" db="EMBL/GenBank/DDBJ databases">
        <authorList>
            <person name="Varghese N."/>
            <person name="Submissions S."/>
        </authorList>
    </citation>
    <scope>NUCLEOTIDE SEQUENCE [LARGE SCALE GENOMIC DNA]</scope>
    <source>
        <strain evidence="2">DSM 22306</strain>
    </source>
</reference>
<organism evidence="1 2">
    <name type="scientific">Neptunomonas antarctica</name>
    <dbReference type="NCBI Taxonomy" id="619304"/>
    <lineage>
        <taxon>Bacteria</taxon>
        <taxon>Pseudomonadati</taxon>
        <taxon>Pseudomonadota</taxon>
        <taxon>Gammaproteobacteria</taxon>
        <taxon>Oceanospirillales</taxon>
        <taxon>Oceanospirillaceae</taxon>
        <taxon>Neptunomonas</taxon>
    </lineage>
</organism>
<sequence length="88" mass="9666">MTLLSLLAVGYKALQKRLDQQYTYQSMEHLDERLMIDVGMCRQGNRIVALLTEESALLPSSCAEKTVAVYSGCPAHAEQCCLLQDSGG</sequence>
<keyword evidence="2" id="KW-1185">Reference proteome</keyword>
<proteinExistence type="predicted"/>
<dbReference type="RefSeq" id="WP_054341116.1">
    <property type="nucleotide sequence ID" value="NZ_FTOE01000008.1"/>
</dbReference>
<evidence type="ECO:0000313" key="2">
    <source>
        <dbReference type="Proteomes" id="UP000185999"/>
    </source>
</evidence>
<name>A0A1N7N8K3_9GAMM</name>
<protein>
    <submittedName>
        <fullName evidence="1">Uncharacterized protein</fullName>
    </submittedName>
</protein>